<accession>D3A0T2</accession>
<organism evidence="1 2">
    <name type="scientific">Neisseria mucosa (strain ATCC 25996 / DSM 4631 / NCTC 10774 / M26)</name>
    <dbReference type="NCBI Taxonomy" id="546266"/>
    <lineage>
        <taxon>Bacteria</taxon>
        <taxon>Pseudomonadati</taxon>
        <taxon>Pseudomonadota</taxon>
        <taxon>Betaproteobacteria</taxon>
        <taxon>Neisseriales</taxon>
        <taxon>Neisseriaceae</taxon>
        <taxon>Neisseria</taxon>
    </lineage>
</organism>
<evidence type="ECO:0000313" key="1">
    <source>
        <dbReference type="EMBL" id="EFC87065.1"/>
    </source>
</evidence>
<comment type="caution">
    <text evidence="1">The sequence shown here is derived from an EMBL/GenBank/DDBJ whole genome shotgun (WGS) entry which is preliminary data.</text>
</comment>
<protein>
    <submittedName>
        <fullName evidence="1">Uncharacterized protein</fullName>
    </submittedName>
</protein>
<dbReference type="AlphaFoldDB" id="D3A0T2"/>
<evidence type="ECO:0000313" key="2">
    <source>
        <dbReference type="Proteomes" id="UP000003344"/>
    </source>
</evidence>
<sequence length="51" mass="5619">MAPEGFRRPLWAVSAICSLSWIYRQTSPAGIVDALEGGAERLRGVPYWLVA</sequence>
<gene>
    <name evidence="1" type="ORF">NEIMUCOT_06523</name>
</gene>
<dbReference type="EMBL" id="ACDX02000033">
    <property type="protein sequence ID" value="EFC87065.1"/>
    <property type="molecule type" value="Genomic_DNA"/>
</dbReference>
<name>D3A0T2_NEIM2</name>
<proteinExistence type="predicted"/>
<dbReference type="STRING" id="546266.NEIMUCOT_06523"/>
<dbReference type="RefSeq" id="WP_003744903.1">
    <property type="nucleotide sequence ID" value="NZ_ACDX02000033.1"/>
</dbReference>
<reference evidence="1 2" key="1">
    <citation type="submission" date="2009-10" db="EMBL/GenBank/DDBJ databases">
        <authorList>
            <person name="Weinstock G."/>
            <person name="Sodergren E."/>
            <person name="Clifton S."/>
            <person name="Fulton L."/>
            <person name="Fulton B."/>
            <person name="Courtney L."/>
            <person name="Fronick C."/>
            <person name="Harrison M."/>
            <person name="Strong C."/>
            <person name="Farmer C."/>
            <person name="Delahaunty K."/>
            <person name="Markovic C."/>
            <person name="Hall O."/>
            <person name="Minx P."/>
            <person name="Tomlinson C."/>
            <person name="Mitreva M."/>
            <person name="Nelson J."/>
            <person name="Hou S."/>
            <person name="Wollam A."/>
            <person name="Pepin K.H."/>
            <person name="Johnson M."/>
            <person name="Bhonagiri V."/>
            <person name="Nash W.E."/>
            <person name="Warren W."/>
            <person name="Chinwalla A."/>
            <person name="Mardis E.R."/>
            <person name="Wilson R.K."/>
        </authorList>
    </citation>
    <scope>NUCLEOTIDE SEQUENCE [LARGE SCALE GENOMIC DNA]</scope>
    <source>
        <strain evidence="2">ATCC 25996 / DSM 4631 / NCTC 10774 / M26</strain>
    </source>
</reference>
<dbReference type="Proteomes" id="UP000003344">
    <property type="component" value="Unassembled WGS sequence"/>
</dbReference>